<dbReference type="InterPro" id="IPR000182">
    <property type="entry name" value="GNAT_dom"/>
</dbReference>
<dbReference type="InterPro" id="IPR016181">
    <property type="entry name" value="Acyl_CoA_acyltransferase"/>
</dbReference>
<dbReference type="PANTHER" id="PTHR43415:SF5">
    <property type="entry name" value="ACETYLTRANSFERASE"/>
    <property type="match status" value="1"/>
</dbReference>
<dbReference type="EMBL" id="JBHSAP010000007">
    <property type="protein sequence ID" value="MFC4076180.1"/>
    <property type="molecule type" value="Genomic_DNA"/>
</dbReference>
<keyword evidence="2" id="KW-0808">Transferase</keyword>
<evidence type="ECO:0000313" key="2">
    <source>
        <dbReference type="EMBL" id="MFC4076180.1"/>
    </source>
</evidence>
<dbReference type="RefSeq" id="WP_380702797.1">
    <property type="nucleotide sequence ID" value="NZ_JBHSAP010000007.1"/>
</dbReference>
<keyword evidence="2" id="KW-0012">Acyltransferase</keyword>
<evidence type="ECO:0000259" key="1">
    <source>
        <dbReference type="PROSITE" id="PS51186"/>
    </source>
</evidence>
<gene>
    <name evidence="2" type="ORF">ACFOUO_05080</name>
</gene>
<sequence length="188" mass="21798">MVNLEPLLPKDFSLLIQWTDTPMFLLQWAGPGFRFPLTREQLLEHWEGTRGEDPSRRCFKAVHPETGQMVGHIELNRINRTHRSATISRVLLDPQVQGGGLGTAMVQEVARVGFEEMNLHRIDLYDFDFNDSAIACYERVGFRMEGKLRDARRIDDRYWTVCIMGMLEQEWRERRDAISKRSTLGSGS</sequence>
<keyword evidence="3" id="KW-1185">Reference proteome</keyword>
<name>A0ABV8JEE3_9BACL</name>
<dbReference type="GO" id="GO:0016746">
    <property type="term" value="F:acyltransferase activity"/>
    <property type="evidence" value="ECO:0007669"/>
    <property type="project" value="UniProtKB-KW"/>
</dbReference>
<dbReference type="EC" id="2.3.-.-" evidence="2"/>
<dbReference type="Gene3D" id="3.40.630.30">
    <property type="match status" value="1"/>
</dbReference>
<dbReference type="Proteomes" id="UP001595843">
    <property type="component" value="Unassembled WGS sequence"/>
</dbReference>
<dbReference type="PANTHER" id="PTHR43415">
    <property type="entry name" value="SPERMIDINE N(1)-ACETYLTRANSFERASE"/>
    <property type="match status" value="1"/>
</dbReference>
<dbReference type="PROSITE" id="PS51186">
    <property type="entry name" value="GNAT"/>
    <property type="match status" value="1"/>
</dbReference>
<dbReference type="Pfam" id="PF00583">
    <property type="entry name" value="Acetyltransf_1"/>
    <property type="match status" value="1"/>
</dbReference>
<dbReference type="SUPFAM" id="SSF55729">
    <property type="entry name" value="Acyl-CoA N-acyltransferases (Nat)"/>
    <property type="match status" value="1"/>
</dbReference>
<comment type="caution">
    <text evidence="2">The sequence shown here is derived from an EMBL/GenBank/DDBJ whole genome shotgun (WGS) entry which is preliminary data.</text>
</comment>
<organism evidence="2 3">
    <name type="scientific">Salinithrix halophila</name>
    <dbReference type="NCBI Taxonomy" id="1485204"/>
    <lineage>
        <taxon>Bacteria</taxon>
        <taxon>Bacillati</taxon>
        <taxon>Bacillota</taxon>
        <taxon>Bacilli</taxon>
        <taxon>Bacillales</taxon>
        <taxon>Thermoactinomycetaceae</taxon>
        <taxon>Salinithrix</taxon>
    </lineage>
</organism>
<protein>
    <submittedName>
        <fullName evidence="2">GNAT family N-acetyltransferase</fullName>
        <ecNumber evidence="2">2.3.-.-</ecNumber>
    </submittedName>
</protein>
<feature type="domain" description="N-acetyltransferase" evidence="1">
    <location>
        <begin position="2"/>
        <end position="169"/>
    </location>
</feature>
<evidence type="ECO:0000313" key="3">
    <source>
        <dbReference type="Proteomes" id="UP001595843"/>
    </source>
</evidence>
<dbReference type="CDD" id="cd04301">
    <property type="entry name" value="NAT_SF"/>
    <property type="match status" value="1"/>
</dbReference>
<accession>A0ABV8JEE3</accession>
<reference evidence="3" key="1">
    <citation type="journal article" date="2019" name="Int. J. Syst. Evol. Microbiol.">
        <title>The Global Catalogue of Microorganisms (GCM) 10K type strain sequencing project: providing services to taxonomists for standard genome sequencing and annotation.</title>
        <authorList>
            <consortium name="The Broad Institute Genomics Platform"/>
            <consortium name="The Broad Institute Genome Sequencing Center for Infectious Disease"/>
            <person name="Wu L."/>
            <person name="Ma J."/>
        </authorList>
    </citation>
    <scope>NUCLEOTIDE SEQUENCE [LARGE SCALE GENOMIC DNA]</scope>
    <source>
        <strain evidence="3">IBRC-M 10813</strain>
    </source>
</reference>
<proteinExistence type="predicted"/>